<gene>
    <name evidence="1" type="ORF">E3T25_10060</name>
</gene>
<proteinExistence type="predicted"/>
<name>A0ABY2JAQ4_9MICO</name>
<accession>A0ABY2JAQ4</accession>
<organism evidence="1 2">
    <name type="scientific">Cryobacterium sandaracinum</name>
    <dbReference type="NCBI Taxonomy" id="1259247"/>
    <lineage>
        <taxon>Bacteria</taxon>
        <taxon>Bacillati</taxon>
        <taxon>Actinomycetota</taxon>
        <taxon>Actinomycetes</taxon>
        <taxon>Micrococcales</taxon>
        <taxon>Microbacteriaceae</taxon>
        <taxon>Cryobacterium</taxon>
    </lineage>
</organism>
<dbReference type="EMBL" id="SOGO01000030">
    <property type="protein sequence ID" value="TFD02018.1"/>
    <property type="molecule type" value="Genomic_DNA"/>
</dbReference>
<reference evidence="1 2" key="1">
    <citation type="submission" date="2019-03" db="EMBL/GenBank/DDBJ databases">
        <title>Genomics of glacier-inhabiting Cryobacterium strains.</title>
        <authorList>
            <person name="Liu Q."/>
            <person name="Xin Y.-H."/>
        </authorList>
    </citation>
    <scope>NUCLEOTIDE SEQUENCE [LARGE SCALE GENOMIC DNA]</scope>
    <source>
        <strain evidence="1 2">TMT2-16</strain>
    </source>
</reference>
<sequence>MDGPMPVNASSDRWALGLSSSAALLQATAASLPPELLKVSGVLDFGATIFTWQPLVLRAVMMARAVSVTHLSAPRGGAIRLASTSASRRDSR</sequence>
<dbReference type="Proteomes" id="UP000297851">
    <property type="component" value="Unassembled WGS sequence"/>
</dbReference>
<evidence type="ECO:0000313" key="2">
    <source>
        <dbReference type="Proteomes" id="UP000297851"/>
    </source>
</evidence>
<protein>
    <submittedName>
        <fullName evidence="1">Uncharacterized protein</fullName>
    </submittedName>
</protein>
<evidence type="ECO:0000313" key="1">
    <source>
        <dbReference type="EMBL" id="TFD02018.1"/>
    </source>
</evidence>
<keyword evidence="2" id="KW-1185">Reference proteome</keyword>
<dbReference type="RefSeq" id="WP_134374027.1">
    <property type="nucleotide sequence ID" value="NZ_SOGO01000030.1"/>
</dbReference>
<comment type="caution">
    <text evidence="1">The sequence shown here is derived from an EMBL/GenBank/DDBJ whole genome shotgun (WGS) entry which is preliminary data.</text>
</comment>